<protein>
    <submittedName>
        <fullName evidence="6">Hemerythrin-like metal-binding domain protein</fullName>
    </submittedName>
</protein>
<keyword evidence="7" id="KW-1185">Reference proteome</keyword>
<evidence type="ECO:0000256" key="3">
    <source>
        <dbReference type="ARBA" id="ARBA00022723"/>
    </source>
</evidence>
<accession>A0A1Q8YFB3</accession>
<dbReference type="Proteomes" id="UP000185911">
    <property type="component" value="Unassembled WGS sequence"/>
</dbReference>
<dbReference type="PROSITE" id="PS00550">
    <property type="entry name" value="HEMERYTHRINS"/>
    <property type="match status" value="1"/>
</dbReference>
<dbReference type="Gene3D" id="1.20.120.50">
    <property type="entry name" value="Hemerythrin-like"/>
    <property type="match status" value="1"/>
</dbReference>
<dbReference type="GO" id="GO:0005344">
    <property type="term" value="F:oxygen carrier activity"/>
    <property type="evidence" value="ECO:0007669"/>
    <property type="project" value="UniProtKB-KW"/>
</dbReference>
<dbReference type="NCBIfam" id="TIGR02481">
    <property type="entry name" value="hemeryth_dom"/>
    <property type="match status" value="1"/>
</dbReference>
<evidence type="ECO:0000313" key="7">
    <source>
        <dbReference type="Proteomes" id="UP000185911"/>
    </source>
</evidence>
<keyword evidence="2" id="KW-0561">Oxygen transport</keyword>
<name>A0A1Q8YFB3_9BURK</name>
<dbReference type="SUPFAM" id="SSF47188">
    <property type="entry name" value="Hemerythrin-like"/>
    <property type="match status" value="1"/>
</dbReference>
<dbReference type="STRING" id="81479.RA876_08780"/>
<proteinExistence type="inferred from homology"/>
<keyword evidence="4" id="KW-0408">Iron</keyword>
<evidence type="ECO:0000256" key="1">
    <source>
        <dbReference type="ARBA" id="ARBA00010587"/>
    </source>
</evidence>
<dbReference type="PANTHER" id="PTHR37164:SF1">
    <property type="entry name" value="BACTERIOHEMERYTHRIN"/>
    <property type="match status" value="1"/>
</dbReference>
<dbReference type="InterPro" id="IPR012827">
    <property type="entry name" value="Hemerythrin_metal-bd"/>
</dbReference>
<dbReference type="EMBL" id="MSYM01000013">
    <property type="protein sequence ID" value="OLP06716.1"/>
    <property type="molecule type" value="Genomic_DNA"/>
</dbReference>
<evidence type="ECO:0000256" key="2">
    <source>
        <dbReference type="ARBA" id="ARBA00022621"/>
    </source>
</evidence>
<organism evidence="6 7">
    <name type="scientific">Rhodoferax antarcticus ANT.BR</name>
    <dbReference type="NCBI Taxonomy" id="1111071"/>
    <lineage>
        <taxon>Bacteria</taxon>
        <taxon>Pseudomonadati</taxon>
        <taxon>Pseudomonadota</taxon>
        <taxon>Betaproteobacteria</taxon>
        <taxon>Burkholderiales</taxon>
        <taxon>Comamonadaceae</taxon>
        <taxon>Rhodoferax</taxon>
    </lineage>
</organism>
<gene>
    <name evidence="6" type="ORF">BLL52_2956</name>
</gene>
<comment type="caution">
    <text evidence="6">The sequence shown here is derived from an EMBL/GenBank/DDBJ whole genome shotgun (WGS) entry which is preliminary data.</text>
</comment>
<dbReference type="CDD" id="cd12107">
    <property type="entry name" value="Hemerythrin"/>
    <property type="match status" value="1"/>
</dbReference>
<dbReference type="Pfam" id="PF01814">
    <property type="entry name" value="Hemerythrin"/>
    <property type="match status" value="1"/>
</dbReference>
<dbReference type="InterPro" id="IPR035938">
    <property type="entry name" value="Hemerythrin-like_sf"/>
</dbReference>
<evidence type="ECO:0000256" key="4">
    <source>
        <dbReference type="ARBA" id="ARBA00023004"/>
    </source>
</evidence>
<dbReference type="PANTHER" id="PTHR37164">
    <property type="entry name" value="BACTERIOHEMERYTHRIN"/>
    <property type="match status" value="1"/>
</dbReference>
<reference evidence="6 7" key="1">
    <citation type="submission" date="2017-01" db="EMBL/GenBank/DDBJ databases">
        <title>Genome sequence of Rhodoferax antarcticus ANT.BR, a psychrophilic purple nonsulfur bacterium from an Antarctic microbial mat.</title>
        <authorList>
            <person name="Baker J."/>
            <person name="Riester C."/>
            <person name="Skinner B."/>
            <person name="Newell A."/>
            <person name="Swingley W."/>
            <person name="Madigan M."/>
            <person name="Jung D."/>
            <person name="Asao M."/>
            <person name="Chen M."/>
            <person name="Loughlin P."/>
            <person name="Pan H."/>
            <person name="Lin S."/>
            <person name="Li N."/>
            <person name="Shaw J."/>
            <person name="Prado M."/>
            <person name="Sherman C."/>
            <person name="Li X."/>
            <person name="Tang J."/>
            <person name="Blankenship R."/>
            <person name="Zhao T."/>
            <person name="Touchman J."/>
            <person name="Sattley M."/>
        </authorList>
    </citation>
    <scope>NUCLEOTIDE SEQUENCE [LARGE SCALE GENOMIC DNA]</scope>
    <source>
        <strain evidence="6 7">ANT.BR</strain>
    </source>
</reference>
<keyword evidence="2" id="KW-0813">Transport</keyword>
<sequence>MTTQWKDTYKIGDTEIDNQHQELFRKINTFLEAQGKTELVASAMGLYKYTREHFGHEEQLMQRVGYPGLVPHVEQHNDLVNRLNEISQSIANETLVTADLEKFLTDWLLTHIRSSDTKLAAYVKLHAGD</sequence>
<evidence type="ECO:0000259" key="5">
    <source>
        <dbReference type="Pfam" id="PF01814"/>
    </source>
</evidence>
<dbReference type="AlphaFoldDB" id="A0A1Q8YFB3"/>
<dbReference type="InterPro" id="IPR050669">
    <property type="entry name" value="Hemerythrin"/>
</dbReference>
<dbReference type="NCBIfam" id="NF033749">
    <property type="entry name" value="bact_hemeryth"/>
    <property type="match status" value="1"/>
</dbReference>
<keyword evidence="3" id="KW-0479">Metal-binding</keyword>
<dbReference type="RefSeq" id="WP_075587088.1">
    <property type="nucleotide sequence ID" value="NZ_MSYM01000013.1"/>
</dbReference>
<comment type="similarity">
    <text evidence="1">Belongs to the hemerythrin family.</text>
</comment>
<dbReference type="InterPro" id="IPR016131">
    <property type="entry name" value="Haemerythrin_Fe_BS"/>
</dbReference>
<feature type="domain" description="Hemerythrin-like" evidence="5">
    <location>
        <begin position="14"/>
        <end position="121"/>
    </location>
</feature>
<dbReference type="GO" id="GO:0046872">
    <property type="term" value="F:metal ion binding"/>
    <property type="evidence" value="ECO:0007669"/>
    <property type="project" value="UniProtKB-KW"/>
</dbReference>
<evidence type="ECO:0000313" key="6">
    <source>
        <dbReference type="EMBL" id="OLP06716.1"/>
    </source>
</evidence>
<dbReference type="InterPro" id="IPR012312">
    <property type="entry name" value="Hemerythrin-like"/>
</dbReference>